<reference evidence="2 3" key="2">
    <citation type="submission" date="2018-11" db="EMBL/GenBank/DDBJ databases">
        <authorList>
            <consortium name="Pathogen Informatics"/>
        </authorList>
    </citation>
    <scope>NUCLEOTIDE SEQUENCE [LARGE SCALE GENOMIC DNA]</scope>
    <source>
        <strain evidence="2 3">MHpl1</strain>
    </source>
</reference>
<dbReference type="AlphaFoldDB" id="A0A0N4X5L1"/>
<dbReference type="STRING" id="6290.A0A0N4X5L1"/>
<name>A0A0N4X5L1_HAEPC</name>
<evidence type="ECO:0000313" key="3">
    <source>
        <dbReference type="Proteomes" id="UP000268014"/>
    </source>
</evidence>
<keyword evidence="3" id="KW-1185">Reference proteome</keyword>
<keyword evidence="1" id="KW-0732">Signal</keyword>
<feature type="chain" id="PRO_5043124389" evidence="1">
    <location>
        <begin position="26"/>
        <end position="78"/>
    </location>
</feature>
<evidence type="ECO:0000313" key="2">
    <source>
        <dbReference type="EMBL" id="VDO78466.1"/>
    </source>
</evidence>
<evidence type="ECO:0000313" key="4">
    <source>
        <dbReference type="WBParaSite" id="HPLM_0001965301-mRNA-1"/>
    </source>
</evidence>
<proteinExistence type="predicted"/>
<organism evidence="4">
    <name type="scientific">Haemonchus placei</name>
    <name type="common">Barber's pole worm</name>
    <dbReference type="NCBI Taxonomy" id="6290"/>
    <lineage>
        <taxon>Eukaryota</taxon>
        <taxon>Metazoa</taxon>
        <taxon>Ecdysozoa</taxon>
        <taxon>Nematoda</taxon>
        <taxon>Chromadorea</taxon>
        <taxon>Rhabditida</taxon>
        <taxon>Rhabditina</taxon>
        <taxon>Rhabditomorpha</taxon>
        <taxon>Strongyloidea</taxon>
        <taxon>Trichostrongylidae</taxon>
        <taxon>Haemonchus</taxon>
    </lineage>
</organism>
<dbReference type="WBParaSite" id="HPLM_0001965301-mRNA-1">
    <property type="protein sequence ID" value="HPLM_0001965301-mRNA-1"/>
    <property type="gene ID" value="HPLM_0001965301"/>
</dbReference>
<accession>A0A0N4X5L1</accession>
<dbReference type="Proteomes" id="UP000268014">
    <property type="component" value="Unassembled WGS sequence"/>
</dbReference>
<gene>
    <name evidence="2" type="ORF">HPLM_LOCUS19645</name>
</gene>
<sequence length="78" mass="8090">MRVLGTVVLLLIVSAVFSLPSPLEAAPAVDASLRVKRQFGWGGWGGWGYPFGGLGGWGGYGGWGGWGSPWGWYGGGCC</sequence>
<evidence type="ECO:0000256" key="1">
    <source>
        <dbReference type="SAM" id="SignalP"/>
    </source>
</evidence>
<dbReference type="OMA" id="YELEPHL"/>
<dbReference type="EMBL" id="UZAF01021480">
    <property type="protein sequence ID" value="VDO78466.1"/>
    <property type="molecule type" value="Genomic_DNA"/>
</dbReference>
<reference evidence="4" key="1">
    <citation type="submission" date="2017-02" db="UniProtKB">
        <authorList>
            <consortium name="WormBaseParasite"/>
        </authorList>
    </citation>
    <scope>IDENTIFICATION</scope>
</reference>
<protein>
    <submittedName>
        <fullName evidence="2 4">Uncharacterized protein</fullName>
    </submittedName>
</protein>
<feature type="signal peptide" evidence="1">
    <location>
        <begin position="1"/>
        <end position="25"/>
    </location>
</feature>